<keyword evidence="2" id="KW-1185">Reference proteome</keyword>
<dbReference type="Proteomes" id="UP001218218">
    <property type="component" value="Unassembled WGS sequence"/>
</dbReference>
<dbReference type="AlphaFoldDB" id="A0AAD7EIK0"/>
<sequence>MTKLAKSHYKSLLLWKRMANELGLFRTMIDLTNGVELVIDPRIKVKQLYTRIHYLYLYLLLKMVLQMPRKIADAQEAGLLAGPSSGFVAERFSLASFRSSLHTESTPAGGHDYLLANNLPTSIVDWPQIQTEESLKLRNELVADLKLPDANYELITVDRTLRTWPVNADTEPYLSDMVGQFMVNDFIVFDKDDNRVLPTDIPHMLKPDTMVECLFKLQYHHINGTHSFTMFLDQTPWNQVFSKVPWCPRLYQPLKCEAGIMFNPYVQARFPCFKCYNTAAGQHEHSGLFSVRLPTLAVEEEYWSTLIANHAQTMGNQRVRLGQRKEAQRWTVIQWFNQADWTPYIQYELILV</sequence>
<reference evidence="1" key="1">
    <citation type="submission" date="2023-03" db="EMBL/GenBank/DDBJ databases">
        <title>Massive genome expansion in bonnet fungi (Mycena s.s.) driven by repeated elements and novel gene families across ecological guilds.</title>
        <authorList>
            <consortium name="Lawrence Berkeley National Laboratory"/>
            <person name="Harder C.B."/>
            <person name="Miyauchi S."/>
            <person name="Viragh M."/>
            <person name="Kuo A."/>
            <person name="Thoen E."/>
            <person name="Andreopoulos B."/>
            <person name="Lu D."/>
            <person name="Skrede I."/>
            <person name="Drula E."/>
            <person name="Henrissat B."/>
            <person name="Morin E."/>
            <person name="Kohler A."/>
            <person name="Barry K."/>
            <person name="LaButti K."/>
            <person name="Morin E."/>
            <person name="Salamov A."/>
            <person name="Lipzen A."/>
            <person name="Mereny Z."/>
            <person name="Hegedus B."/>
            <person name="Baldrian P."/>
            <person name="Stursova M."/>
            <person name="Weitz H."/>
            <person name="Taylor A."/>
            <person name="Grigoriev I.V."/>
            <person name="Nagy L.G."/>
            <person name="Martin F."/>
            <person name="Kauserud H."/>
        </authorList>
    </citation>
    <scope>NUCLEOTIDE SEQUENCE</scope>
    <source>
        <strain evidence="1">CBHHK002</strain>
    </source>
</reference>
<evidence type="ECO:0000313" key="1">
    <source>
        <dbReference type="EMBL" id="KAJ7325416.1"/>
    </source>
</evidence>
<name>A0AAD7EIK0_9AGAR</name>
<evidence type="ECO:0000313" key="2">
    <source>
        <dbReference type="Proteomes" id="UP001218218"/>
    </source>
</evidence>
<protein>
    <submittedName>
        <fullName evidence="1">Uncharacterized protein</fullName>
    </submittedName>
</protein>
<proteinExistence type="predicted"/>
<comment type="caution">
    <text evidence="1">The sequence shown here is derived from an EMBL/GenBank/DDBJ whole genome shotgun (WGS) entry which is preliminary data.</text>
</comment>
<accession>A0AAD7EIK0</accession>
<dbReference type="EMBL" id="JARIHO010000044">
    <property type="protein sequence ID" value="KAJ7325416.1"/>
    <property type="molecule type" value="Genomic_DNA"/>
</dbReference>
<organism evidence="1 2">
    <name type="scientific">Mycena albidolilacea</name>
    <dbReference type="NCBI Taxonomy" id="1033008"/>
    <lineage>
        <taxon>Eukaryota</taxon>
        <taxon>Fungi</taxon>
        <taxon>Dikarya</taxon>
        <taxon>Basidiomycota</taxon>
        <taxon>Agaricomycotina</taxon>
        <taxon>Agaricomycetes</taxon>
        <taxon>Agaricomycetidae</taxon>
        <taxon>Agaricales</taxon>
        <taxon>Marasmiineae</taxon>
        <taxon>Mycenaceae</taxon>
        <taxon>Mycena</taxon>
    </lineage>
</organism>
<gene>
    <name evidence="1" type="ORF">DFH08DRAFT_817095</name>
</gene>